<dbReference type="PANTHER" id="PTHR36351">
    <property type="entry name" value="EMBRYO SAC DEVELOPMENT ARREST 12"/>
    <property type="match status" value="1"/>
</dbReference>
<protein>
    <submittedName>
        <fullName evidence="2">Os06g0688850 protein</fullName>
    </submittedName>
</protein>
<gene>
    <name evidence="2" type="ordered locus">Os06g0688850</name>
    <name evidence="2" type="ORF">OSNPB_060688850</name>
</gene>
<dbReference type="PANTHER" id="PTHR36351:SF1">
    <property type="entry name" value="EMBRYO SAC DEVELOPMENT ARREST 12"/>
    <property type="match status" value="1"/>
</dbReference>
<reference evidence="3" key="1">
    <citation type="journal article" date="2005" name="Nature">
        <title>The map-based sequence of the rice genome.</title>
        <authorList>
            <consortium name="International rice genome sequencing project (IRGSP)"/>
            <person name="Matsumoto T."/>
            <person name="Wu J."/>
            <person name="Kanamori H."/>
            <person name="Katayose Y."/>
            <person name="Fujisawa M."/>
            <person name="Namiki N."/>
            <person name="Mizuno H."/>
            <person name="Yamamoto K."/>
            <person name="Antonio B.A."/>
            <person name="Baba T."/>
            <person name="Sakata K."/>
            <person name="Nagamura Y."/>
            <person name="Aoki H."/>
            <person name="Arikawa K."/>
            <person name="Arita K."/>
            <person name="Bito T."/>
            <person name="Chiden Y."/>
            <person name="Fujitsuka N."/>
            <person name="Fukunaka R."/>
            <person name="Hamada M."/>
            <person name="Harada C."/>
            <person name="Hayashi A."/>
            <person name="Hijishita S."/>
            <person name="Honda M."/>
            <person name="Hosokawa S."/>
            <person name="Ichikawa Y."/>
            <person name="Idonuma A."/>
            <person name="Iijima M."/>
            <person name="Ikeda M."/>
            <person name="Ikeno M."/>
            <person name="Ito K."/>
            <person name="Ito S."/>
            <person name="Ito T."/>
            <person name="Ito Y."/>
            <person name="Ito Y."/>
            <person name="Iwabuchi A."/>
            <person name="Kamiya K."/>
            <person name="Karasawa W."/>
            <person name="Kurita K."/>
            <person name="Katagiri S."/>
            <person name="Kikuta A."/>
            <person name="Kobayashi H."/>
            <person name="Kobayashi N."/>
            <person name="Machita K."/>
            <person name="Maehara T."/>
            <person name="Masukawa M."/>
            <person name="Mizubayashi T."/>
            <person name="Mukai Y."/>
            <person name="Nagasaki H."/>
            <person name="Nagata Y."/>
            <person name="Naito S."/>
            <person name="Nakashima M."/>
            <person name="Nakama Y."/>
            <person name="Nakamichi Y."/>
            <person name="Nakamura M."/>
            <person name="Meguro A."/>
            <person name="Negishi M."/>
            <person name="Ohta I."/>
            <person name="Ohta T."/>
            <person name="Okamoto M."/>
            <person name="Ono N."/>
            <person name="Saji S."/>
            <person name="Sakaguchi M."/>
            <person name="Sakai K."/>
            <person name="Shibata M."/>
            <person name="Shimokawa T."/>
            <person name="Song J."/>
            <person name="Takazaki Y."/>
            <person name="Terasawa K."/>
            <person name="Tsugane M."/>
            <person name="Tsuji K."/>
            <person name="Ueda S."/>
            <person name="Waki K."/>
            <person name="Yamagata H."/>
            <person name="Yamamoto M."/>
            <person name="Yamamoto S."/>
            <person name="Yamane H."/>
            <person name="Yoshiki S."/>
            <person name="Yoshihara R."/>
            <person name="Yukawa K."/>
            <person name="Zhong H."/>
            <person name="Yano M."/>
            <person name="Yuan Q."/>
            <person name="Ouyang S."/>
            <person name="Liu J."/>
            <person name="Jones K.M."/>
            <person name="Gansberger K."/>
            <person name="Moffat K."/>
            <person name="Hill J."/>
            <person name="Bera J."/>
            <person name="Fadrosh D."/>
            <person name="Jin S."/>
            <person name="Johri S."/>
            <person name="Kim M."/>
            <person name="Overton L."/>
            <person name="Reardon M."/>
            <person name="Tsitrin T."/>
            <person name="Vuong H."/>
            <person name="Weaver B."/>
            <person name="Ciecko A."/>
            <person name="Tallon L."/>
            <person name="Jackson J."/>
            <person name="Pai G."/>
            <person name="Aken S.V."/>
            <person name="Utterback T."/>
            <person name="Reidmuller S."/>
            <person name="Feldblyum T."/>
            <person name="Hsiao J."/>
            <person name="Zismann V."/>
            <person name="Iobst S."/>
            <person name="de Vazeille A.R."/>
            <person name="Buell C.R."/>
            <person name="Ying K."/>
            <person name="Li Y."/>
            <person name="Lu T."/>
            <person name="Huang Y."/>
            <person name="Zhao Q."/>
            <person name="Feng Q."/>
            <person name="Zhang L."/>
            <person name="Zhu J."/>
            <person name="Weng Q."/>
            <person name="Mu J."/>
            <person name="Lu Y."/>
            <person name="Fan D."/>
            <person name="Liu Y."/>
            <person name="Guan J."/>
            <person name="Zhang Y."/>
            <person name="Yu S."/>
            <person name="Liu X."/>
            <person name="Zhang Y."/>
            <person name="Hong G."/>
            <person name="Han B."/>
            <person name="Choisne N."/>
            <person name="Demange N."/>
            <person name="Orjeda G."/>
            <person name="Samain S."/>
            <person name="Cattolico L."/>
            <person name="Pelletier E."/>
            <person name="Couloux A."/>
            <person name="Segurens B."/>
            <person name="Wincker P."/>
            <person name="D'Hont A."/>
            <person name="Scarpelli C."/>
            <person name="Weissenbach J."/>
            <person name="Salanoubat M."/>
            <person name="Quetier F."/>
            <person name="Yu Y."/>
            <person name="Kim H.R."/>
            <person name="Rambo T."/>
            <person name="Currie J."/>
            <person name="Collura K."/>
            <person name="Luo M."/>
            <person name="Yang T."/>
            <person name="Ammiraju J.S.S."/>
            <person name="Engler F."/>
            <person name="Soderlund C."/>
            <person name="Wing R.A."/>
            <person name="Palmer L.E."/>
            <person name="de la Bastide M."/>
            <person name="Spiegel L."/>
            <person name="Nascimento L."/>
            <person name="Zutavern T."/>
            <person name="O'Shaughnessy A."/>
            <person name="Dike S."/>
            <person name="Dedhia N."/>
            <person name="Preston R."/>
            <person name="Balija V."/>
            <person name="McCombie W.R."/>
            <person name="Chow T."/>
            <person name="Chen H."/>
            <person name="Chung M."/>
            <person name="Chen C."/>
            <person name="Shaw J."/>
            <person name="Wu H."/>
            <person name="Hsiao K."/>
            <person name="Chao Y."/>
            <person name="Chu M."/>
            <person name="Cheng C."/>
            <person name="Hour A."/>
            <person name="Lee P."/>
            <person name="Lin S."/>
            <person name="Lin Y."/>
            <person name="Liou J."/>
            <person name="Liu S."/>
            <person name="Hsing Y."/>
            <person name="Raghuvanshi S."/>
            <person name="Mohanty A."/>
            <person name="Bharti A.K."/>
            <person name="Gaur A."/>
            <person name="Gupta V."/>
            <person name="Kumar D."/>
            <person name="Ravi V."/>
            <person name="Vij S."/>
            <person name="Kapur A."/>
            <person name="Khurana P."/>
            <person name="Khurana P."/>
            <person name="Khurana J.P."/>
            <person name="Tyagi A.K."/>
            <person name="Gaikwad K."/>
            <person name="Singh A."/>
            <person name="Dalal V."/>
            <person name="Srivastava S."/>
            <person name="Dixit A."/>
            <person name="Pal A.K."/>
            <person name="Ghazi I.A."/>
            <person name="Yadav M."/>
            <person name="Pandit A."/>
            <person name="Bhargava A."/>
            <person name="Sureshbabu K."/>
            <person name="Batra K."/>
            <person name="Sharma T.R."/>
            <person name="Mohapatra T."/>
            <person name="Singh N.K."/>
            <person name="Messing J."/>
            <person name="Nelson A.B."/>
            <person name="Fuks G."/>
            <person name="Kavchok S."/>
            <person name="Keizer G."/>
            <person name="Linton E."/>
            <person name="Llaca V."/>
            <person name="Song R."/>
            <person name="Tanyolac B."/>
            <person name="Young S."/>
            <person name="Ho-Il K."/>
            <person name="Hahn J.H."/>
            <person name="Sangsakoo G."/>
            <person name="Vanavichit A."/>
            <person name="de Mattos Luiz.A.T."/>
            <person name="Zimmer P.D."/>
            <person name="Malone G."/>
            <person name="Dellagostin O."/>
            <person name="de Oliveira A.C."/>
            <person name="Bevan M."/>
            <person name="Bancroft I."/>
            <person name="Minx P."/>
            <person name="Cordum H."/>
            <person name="Wilson R."/>
            <person name="Cheng Z."/>
            <person name="Jin W."/>
            <person name="Jiang J."/>
            <person name="Leong S.A."/>
            <person name="Iwama H."/>
            <person name="Gojobori T."/>
            <person name="Itoh T."/>
            <person name="Niimura Y."/>
            <person name="Fujii Y."/>
            <person name="Habara T."/>
            <person name="Sakai H."/>
            <person name="Sato Y."/>
            <person name="Wilson G."/>
            <person name="Kumar K."/>
            <person name="McCouch S."/>
            <person name="Juretic N."/>
            <person name="Hoen D."/>
            <person name="Wright S."/>
            <person name="Bruskiewich R."/>
            <person name="Bureau T."/>
            <person name="Miyao A."/>
            <person name="Hirochika H."/>
            <person name="Nishikawa T."/>
            <person name="Kadowaki K."/>
            <person name="Sugiura M."/>
            <person name="Burr B."/>
            <person name="Sasaki T."/>
        </authorList>
    </citation>
    <scope>NUCLEOTIDE SEQUENCE [LARGE SCALE GENOMIC DNA]</scope>
    <source>
        <strain evidence="3">cv. Nipponbare</strain>
    </source>
</reference>
<name>A0A0P0X0M2_ORYSJ</name>
<organism evidence="2 3">
    <name type="scientific">Oryza sativa subsp. japonica</name>
    <name type="common">Rice</name>
    <dbReference type="NCBI Taxonomy" id="39947"/>
    <lineage>
        <taxon>Eukaryota</taxon>
        <taxon>Viridiplantae</taxon>
        <taxon>Streptophyta</taxon>
        <taxon>Embryophyta</taxon>
        <taxon>Tracheophyta</taxon>
        <taxon>Spermatophyta</taxon>
        <taxon>Magnoliopsida</taxon>
        <taxon>Liliopsida</taxon>
        <taxon>Poales</taxon>
        <taxon>Poaceae</taxon>
        <taxon>BOP clade</taxon>
        <taxon>Oryzoideae</taxon>
        <taxon>Oryzeae</taxon>
        <taxon>Oryzinae</taxon>
        <taxon>Oryza</taxon>
        <taxon>Oryza sativa</taxon>
    </lineage>
</organism>
<evidence type="ECO:0000313" key="2">
    <source>
        <dbReference type="EMBL" id="BAS99218.1"/>
    </source>
</evidence>
<dbReference type="Pfam" id="PF23596">
    <property type="entry name" value="DUF7138"/>
    <property type="match status" value="1"/>
</dbReference>
<reference evidence="2 3" key="2">
    <citation type="journal article" date="2013" name="Plant Cell Physiol.">
        <title>Rice Annotation Project Database (RAP-DB): an integrative and interactive database for rice genomics.</title>
        <authorList>
            <person name="Sakai H."/>
            <person name="Lee S.S."/>
            <person name="Tanaka T."/>
            <person name="Numa H."/>
            <person name="Kim J."/>
            <person name="Kawahara Y."/>
            <person name="Wakimoto H."/>
            <person name="Yang C.C."/>
            <person name="Iwamoto M."/>
            <person name="Abe T."/>
            <person name="Yamada Y."/>
            <person name="Muto A."/>
            <person name="Inokuchi H."/>
            <person name="Ikemura T."/>
            <person name="Matsumoto T."/>
            <person name="Sasaki T."/>
            <person name="Itoh T."/>
        </authorList>
    </citation>
    <scope>NUCLEOTIDE SEQUENCE [LARGE SCALE GENOMIC DNA]</scope>
    <source>
        <strain evidence="3">cv. Nipponbare</strain>
    </source>
</reference>
<reference evidence="2 3" key="3">
    <citation type="journal article" date="2013" name="Rice">
        <title>Improvement of the Oryza sativa Nipponbare reference genome using next generation sequence and optical map data.</title>
        <authorList>
            <person name="Kawahara Y."/>
            <person name="de la Bastide M."/>
            <person name="Hamilton J.P."/>
            <person name="Kanamori H."/>
            <person name="McCombie W.R."/>
            <person name="Ouyang S."/>
            <person name="Schwartz D.C."/>
            <person name="Tanaka T."/>
            <person name="Wu J."/>
            <person name="Zhou S."/>
            <person name="Childs K.L."/>
            <person name="Davidson R.M."/>
            <person name="Lin H."/>
            <person name="Quesada-Ocampo L."/>
            <person name="Vaillancourt B."/>
            <person name="Sakai H."/>
            <person name="Lee S.S."/>
            <person name="Kim J."/>
            <person name="Numa H."/>
            <person name="Itoh T."/>
            <person name="Buell C.R."/>
            <person name="Matsumoto T."/>
        </authorList>
    </citation>
    <scope>NUCLEOTIDE SEQUENCE [LARGE SCALE GENOMIC DNA]</scope>
    <source>
        <strain evidence="3">cv. Nipponbare</strain>
    </source>
</reference>
<evidence type="ECO:0000259" key="1">
    <source>
        <dbReference type="Pfam" id="PF23596"/>
    </source>
</evidence>
<dbReference type="InterPro" id="IPR055562">
    <property type="entry name" value="DUF7138"/>
</dbReference>
<dbReference type="AlphaFoldDB" id="A0A0P0X0M2"/>
<evidence type="ECO:0000313" key="3">
    <source>
        <dbReference type="Proteomes" id="UP000059680"/>
    </source>
</evidence>
<dbReference type="Proteomes" id="UP000059680">
    <property type="component" value="Chromosome 6"/>
</dbReference>
<sequence>MGPPVSYTQKNNFKIAGPTWAYMSATKNKYGGAHVGPTYHSLSPSSSSLRLLTPLSSTTSTRPPPPTAVLPVVFVDGDQTVDLGTVTVQPFLGVRKLRVVVADRVGLVRQQILASLARPCRARRVPFKEGTELTAAVRTRVPASMSSPSSTASAAAAAPSVLVVLRCSCSRRPHRHLPGRRRSARLNTDRRLPRRAAVLRPGGGRRAAACVGSGCTRFWVVSIALLQRRCALSFFLGSVGAPPWWGMNTPVPVRSGLPPGGLRNTARMPAADDACWWDFCSGGQPDEFRPSGGPTPARCVPHVAAVAAASCCSRCCFNSCLCFRRWNWKQTKTNKTSEQSQKSIKQHAMD</sequence>
<keyword evidence="3" id="KW-1185">Reference proteome</keyword>
<dbReference type="PaxDb" id="39947-A0A0P0X0M2"/>
<dbReference type="Gramene" id="Os06t0688850-00">
    <property type="protein sequence ID" value="Os06t0688850-00"/>
    <property type="gene ID" value="Os06g0688850"/>
</dbReference>
<feature type="domain" description="DUF7138" evidence="1">
    <location>
        <begin position="68"/>
        <end position="139"/>
    </location>
</feature>
<dbReference type="EMBL" id="AP014962">
    <property type="protein sequence ID" value="BAS99218.1"/>
    <property type="molecule type" value="Genomic_DNA"/>
</dbReference>
<accession>A0A0P0X0M2</accession>
<dbReference type="InParanoid" id="A0A0P0X0M2"/>
<proteinExistence type="predicted"/>